<evidence type="ECO:0000313" key="2">
    <source>
        <dbReference type="EMBL" id="KAK4522169.1"/>
    </source>
</evidence>
<dbReference type="InterPro" id="IPR011989">
    <property type="entry name" value="ARM-like"/>
</dbReference>
<evidence type="ECO:0000259" key="1">
    <source>
        <dbReference type="Pfam" id="PF20416"/>
    </source>
</evidence>
<proteinExistence type="predicted"/>
<evidence type="ECO:0000313" key="3">
    <source>
        <dbReference type="Proteomes" id="UP001300502"/>
    </source>
</evidence>
<dbReference type="PANTHER" id="PTHR17695">
    <property type="entry name" value="SMALL SUBUNIT PROCESSOME COMPONENT 20 HOMOLOG"/>
    <property type="match status" value="1"/>
</dbReference>
<reference evidence="2 3" key="1">
    <citation type="submission" date="2022-07" db="EMBL/GenBank/DDBJ databases">
        <title>Genome-wide signatures of adaptation to extreme environments.</title>
        <authorList>
            <person name="Cho C.H."/>
            <person name="Yoon H.S."/>
        </authorList>
    </citation>
    <scope>NUCLEOTIDE SEQUENCE [LARGE SCALE GENOMIC DNA]</scope>
    <source>
        <strain evidence="2 3">108.79 E11</strain>
    </source>
</reference>
<accession>A0AAV9I5R3</accession>
<sequence>MSTKALNVLHNRGKKKYKFLKKKDRLKLVEIGEFRQWTEPIRQEKLKKPNFTFFREALEYWSELDVSADFVSFRQKTNLYGYSLSLLLEKRRRILKLLLNRLRKRPKTIAFQSLCGCLLALVRDIRHRFVEYIPVTWKTLMNFMDFGNEEILSCILSTLNSLGKLLWEPLLKHFSKTWDLWKPLTIHKTKQIRALAARSFGYVLRKGAEQDFLTSNIATRLLQEVAFPTQYVNMKSQEMFQCRVDGVCECIMQMLFSPIGKQLSSKSDLVLKTFVEISLVGNEPFSGYAVLQQLFVKILREIPESGSRWMWSDLVDVLQSSVHSKGERLSADNLDCILLILGFCCETDRNHTISMDSIWNVFQFLIVDWTERGVELCGDIFSFCCLFYCFENFLSLLVKDATRLSQFWSHVMEKYVCSAYFPLFLERMIIISSQNQPTLVKKMLSKDSSYWEQFKADPENVFHWQVALTLWKCYPHEELDTGIETIRQLFTAAIFRLSDHMANDSKLFMSLLDICCVVKDEIILREWESFLERKWNGRLDLSSRWLVARVCAKMLIAGCPLSSLFHQWLQELVFLEDIVDTEILRAVCISIESQGILYKRSMDASLDVFHNLFKYIYFPCVKKRQAILKLLSTVGRLIEWKNYRVLELILAVEEVPKIATHVSESLLKTQRIIDLLRSKDLRVDENCPVMYILCLETLVWLQYELSPVQSNVYEIWKRLCALCPNTALTAVKQIFSRQLSWSSEGQLQSLEKNEDSSLVVCTQQPNEQSFLLHWMQSKNQKYFQSFLFYYENLSNCKAPELFKQEDKDCLDERMNFSSCHIHLLKLVETTLPESSLIAFYLLRSYFILSIHPKNARMDTSSVQLLERYLSLFLRYYEQQQQQQCSEGREWKKENFVAIETRLVSLIGAGKGNIPQLALSCLVRCMQSYLSSYETWLNRLQDSKQLNDVYTHFYSALFDSDTNIPKTSESSLSIPKSHLLDMKKLVLHILIDGKLNVNAERDRLETSVLTLLSRFRKVDDICLVWNVLWQPLLDCCSLGQIEDILEHMKDIPWNTKLSFNRRWEKIQKAIPLDHFTLHNREILLKWCIGCLQEDGDANSKEDRQRLRSVSLHLLSCIIESSLPLSELMTSTIFEWLTNCMFERYQPSDGQTPAWIVTLDKITCDETLTRRILQNEQLSRALVNMLVRFIQYAHQNEETLLYCMSIWKHLWNVAEKGNISFGWLQENSVRNEIWITLANNIMRIWNTSTKPKKQQRQWIKKISLLDSMLEMILQYDTHERITAEIDEQQLQSTFLKLFSLLLEIVGNGYYWKLASSLGEKSKALLVLYIERARMDGQRWLSHHIYSTLPFVLFQVKNNVQDQNVLDKMDKMLLELSNCLAKGLSDSWLNMVLQHLPDMLISTEDERRAQALELIISKLESLIETRSDDKKLDSDICPPPSCITLLLCSWVCFRNMILVDDLSIRNWSGRGLRVVGKCLLAQLENGTSSVRQSRVPPYCEDVIQHLVDTCSRLLLSNSSFGVQHQLMTALGSWVYTWHSMCSSQSNDGVTSISIPSLECFFPMLSDSSLSWFANMVHLQQHRRCRACIQVSRKVDVNSRFTDLLLKFVISWALERCLDSVTSANMDGVVERWYQVLRTLVDKSVHKIAWKDYKRYLERIFRKWTQMKNSTYPTSKKEWNIWIKVGEIFIAFLPKWMDTSDEEMRDSSRETVACHPCRTYMEERVIPFVARILTQLSYSSVVVSVGEKKYSSITPHFADLLIRCLHNVAEPKREKYVNEILLRYLTSQLRSKSQGQRNLARNCFCTLLKYWGTSYVRRISDATRASCQDGFRVYVFRYSIFCYAKCLAENNMTLQDAELIKEWMNIFHEEICSLVDDQENRIPYQECKEVSSSYIYEAFPVLAKIAQGEEKWELWRHMLTTCCEPNRVKNPSKKKHIVQKLFPSLVKSLTCVEYLDINEALWFVYSLMKERQPAEGKFLEESALVVLEFSLQLLHRLLKLLNKFDSTEYENVLKAFFPLVTQLFGTKNEFLCSYSLKIVQLLWKVTALPRTPSHWSNIFQYSLSLLSNATRLSSSDSWSNSALIHAAIQTLTIIISRIPENYSHHDKSWEQDYILPLMRIVQQLFSYVSGDWMLSLLKLIRGLVTCRLGFRAPEMFSLMNALSQVAIQSSDKRVVENIVTVWIDFILHYPIPESTFHEYVQYFTSNLQYPYSFGRQAAATILSNWLQASATSSIWKEKEISLFIAASAQKANEEDLECREAFSNLLTQIFSCMDEQRRLDTLQMVEEWSSKENKQELQLVAVGVVECLCDISDMRKAELALLLKASAKCLQSLSLPFSSWESSDVHFAFETLLSFFERMWKQRHSDTLVQDWFLDIYECMRKYDLFGTIRLLSARRKLDSLINSFLSSLETRNVAMERKVRHLILSDTENTLLNCCVDHLSWDPLTEDSGRCISENIRRLLDWIEKYRCYNNNKKENVSQSTIEATSFDCLQKLTKIASSPCSPTDTCGTLRRQVAAELVRDRLKLNDSLWAVNVSSQESYARPILKMLLRGWKDFGEAVDRKRKAAQVTTSQEEGIQLVLQDIEYWLSYRMSSSEYHNLLNTMREEYIQRRKVRKKNKN</sequence>
<dbReference type="SUPFAM" id="SSF48371">
    <property type="entry name" value="ARM repeat"/>
    <property type="match status" value="2"/>
</dbReference>
<dbReference type="PANTHER" id="PTHR17695:SF11">
    <property type="entry name" value="SMALL SUBUNIT PROCESSOME COMPONENT 20 HOMOLOG"/>
    <property type="match status" value="1"/>
</dbReference>
<feature type="domain" description="U3 small nucleolar RNA-associated protein 20" evidence="1">
    <location>
        <begin position="1750"/>
        <end position="1964"/>
    </location>
</feature>
<dbReference type="Pfam" id="PF20416">
    <property type="entry name" value="UTP20"/>
    <property type="match status" value="1"/>
</dbReference>
<dbReference type="EMBL" id="JANCYU010000001">
    <property type="protein sequence ID" value="KAK4522169.1"/>
    <property type="molecule type" value="Genomic_DNA"/>
</dbReference>
<dbReference type="Proteomes" id="UP001300502">
    <property type="component" value="Unassembled WGS sequence"/>
</dbReference>
<comment type="caution">
    <text evidence="2">The sequence shown here is derived from an EMBL/GenBank/DDBJ whole genome shotgun (WGS) entry which is preliminary data.</text>
</comment>
<dbReference type="InterPro" id="IPR052575">
    <property type="entry name" value="SSU_processome_comp_20"/>
</dbReference>
<protein>
    <recommendedName>
        <fullName evidence="1">U3 small nucleolar RNA-associated protein 20 domain-containing protein</fullName>
    </recommendedName>
</protein>
<organism evidence="2 3">
    <name type="scientific">Galdieria yellowstonensis</name>
    <dbReference type="NCBI Taxonomy" id="3028027"/>
    <lineage>
        <taxon>Eukaryota</taxon>
        <taxon>Rhodophyta</taxon>
        <taxon>Bangiophyceae</taxon>
        <taxon>Galdieriales</taxon>
        <taxon>Galdieriaceae</taxon>
        <taxon>Galdieria</taxon>
    </lineage>
</organism>
<dbReference type="InterPro" id="IPR016024">
    <property type="entry name" value="ARM-type_fold"/>
</dbReference>
<name>A0AAV9I5R3_9RHOD</name>
<dbReference type="GO" id="GO:0030686">
    <property type="term" value="C:90S preribosome"/>
    <property type="evidence" value="ECO:0007669"/>
    <property type="project" value="TreeGrafter"/>
</dbReference>
<dbReference type="InterPro" id="IPR046523">
    <property type="entry name" value="UTP20_dom"/>
</dbReference>
<gene>
    <name evidence="2" type="ORF">GAYE_FCTG49G0048</name>
</gene>
<dbReference type="Gene3D" id="1.25.10.10">
    <property type="entry name" value="Leucine-rich Repeat Variant"/>
    <property type="match status" value="1"/>
</dbReference>
<dbReference type="GO" id="GO:0032040">
    <property type="term" value="C:small-subunit processome"/>
    <property type="evidence" value="ECO:0007669"/>
    <property type="project" value="TreeGrafter"/>
</dbReference>
<keyword evidence="3" id="KW-1185">Reference proteome</keyword>